<proteinExistence type="predicted"/>
<evidence type="ECO:0000256" key="4">
    <source>
        <dbReference type="ARBA" id="ARBA00023136"/>
    </source>
</evidence>
<dbReference type="InterPro" id="IPR049453">
    <property type="entry name" value="Memb_transporter_dom"/>
</dbReference>
<evidence type="ECO:0000256" key="6">
    <source>
        <dbReference type="SAM" id="Phobius"/>
    </source>
</evidence>
<keyword evidence="2 6" id="KW-0812">Transmembrane</keyword>
<feature type="transmembrane region" description="Helical" evidence="6">
    <location>
        <begin position="328"/>
        <end position="350"/>
    </location>
</feature>
<dbReference type="EMBL" id="CP032694">
    <property type="protein sequence ID" value="AYG60583.1"/>
    <property type="molecule type" value="Genomic_DNA"/>
</dbReference>
<protein>
    <submittedName>
        <fullName evidence="8">FUSC family protein</fullName>
    </submittedName>
</protein>
<keyword evidence="4 6" id="KW-0472">Membrane</keyword>
<evidence type="ECO:0000256" key="5">
    <source>
        <dbReference type="SAM" id="MobiDB-lite"/>
    </source>
</evidence>
<feature type="transmembrane region" description="Helical" evidence="6">
    <location>
        <begin position="77"/>
        <end position="97"/>
    </location>
</feature>
<feature type="region of interest" description="Disordered" evidence="5">
    <location>
        <begin position="1"/>
        <end position="26"/>
    </location>
</feature>
<feature type="transmembrane region" description="Helical" evidence="6">
    <location>
        <begin position="184"/>
        <end position="204"/>
    </location>
</feature>
<organism evidence="8 9">
    <name type="scientific">Rhizobium jaguaris</name>
    <dbReference type="NCBI Taxonomy" id="1312183"/>
    <lineage>
        <taxon>Bacteria</taxon>
        <taxon>Pseudomonadati</taxon>
        <taxon>Pseudomonadota</taxon>
        <taxon>Alphaproteobacteria</taxon>
        <taxon>Hyphomicrobiales</taxon>
        <taxon>Rhizobiaceae</taxon>
        <taxon>Rhizobium/Agrobacterium group</taxon>
        <taxon>Rhizobium</taxon>
    </lineage>
</organism>
<dbReference type="RefSeq" id="WP_120705557.1">
    <property type="nucleotide sequence ID" value="NZ_CP032694.1"/>
</dbReference>
<feature type="domain" description="Integral membrane bound transporter" evidence="7">
    <location>
        <begin position="248"/>
        <end position="367"/>
    </location>
</feature>
<evidence type="ECO:0000313" key="9">
    <source>
        <dbReference type="Proteomes" id="UP000282195"/>
    </source>
</evidence>
<evidence type="ECO:0000256" key="3">
    <source>
        <dbReference type="ARBA" id="ARBA00022989"/>
    </source>
</evidence>
<gene>
    <name evidence="8" type="ORF">CCGE525_18520</name>
</gene>
<evidence type="ECO:0000256" key="2">
    <source>
        <dbReference type="ARBA" id="ARBA00022692"/>
    </source>
</evidence>
<feature type="compositionally biased region" description="Basic and acidic residues" evidence="5">
    <location>
        <begin position="1"/>
        <end position="17"/>
    </location>
</feature>
<feature type="transmembrane region" description="Helical" evidence="6">
    <location>
        <begin position="134"/>
        <end position="153"/>
    </location>
</feature>
<sequence length="383" mass="39987">MSDRTPDESDIESRPPERSAPADASGPVLTYKKMTASVISWIDRIDPGVHRRIKGLRLVTAYGIAALLGTLHDLTHLTGAASVSVLAGGIALWASVSEARTSRFESSRDIALLTASATAGALVMAVSAPALNGTGLPGVELILASGAFLVGYLKRFGILGGGIGSQVYIGQLLAYGTGLTASDLRAIVAAGLIATVAAMVPRLLSGPAERPVLPPTMAMPKSAERGWCSPELITGLQAAVAAIAIVASRDKFGMQESAWAITACTYTVTNSFTGTMERTRGRLIGTMIGVPLGLAWLPIAADVQILIWIMAAIAMIIYAMALPERYDIACAAFAFALVVTLAASGEYSAWVLAARIWETFIGAALGVASAILLLPLRKRYFEG</sequence>
<reference evidence="8 9" key="1">
    <citation type="submission" date="2018-10" db="EMBL/GenBank/DDBJ databases">
        <title>Rhizobium etli, R. leguminosarum and a new Rhizobium genospecies from Phaseolus dumosus.</title>
        <authorList>
            <person name="Ramirez-Puebla S.T."/>
            <person name="Rogel-Hernandez M.A."/>
            <person name="Guerrero G."/>
            <person name="Ormeno-Orrillo E."/>
            <person name="Martinez-Romero J.C."/>
            <person name="Negrete-Yankelevich S."/>
            <person name="Martinez-Romero E."/>
        </authorList>
    </citation>
    <scope>NUCLEOTIDE SEQUENCE [LARGE SCALE GENOMIC DNA]</scope>
    <source>
        <strain evidence="8 9">CCGE525</strain>
    </source>
</reference>
<dbReference type="AlphaFoldDB" id="A0A387FQB1"/>
<name>A0A387FQB1_9HYPH</name>
<comment type="subcellular location">
    <subcellularLocation>
        <location evidence="1">Membrane</location>
        <topology evidence="1">Multi-pass membrane protein</topology>
    </subcellularLocation>
</comment>
<keyword evidence="9" id="KW-1185">Reference proteome</keyword>
<feature type="transmembrane region" description="Helical" evidence="6">
    <location>
        <begin position="109"/>
        <end position="128"/>
    </location>
</feature>
<evidence type="ECO:0000313" key="8">
    <source>
        <dbReference type="EMBL" id="AYG60583.1"/>
    </source>
</evidence>
<feature type="transmembrane region" description="Helical" evidence="6">
    <location>
        <begin position="281"/>
        <end position="299"/>
    </location>
</feature>
<feature type="transmembrane region" description="Helical" evidence="6">
    <location>
        <begin position="356"/>
        <end position="376"/>
    </location>
</feature>
<dbReference type="KEGG" id="rjg:CCGE525_18520"/>
<evidence type="ECO:0000259" key="7">
    <source>
        <dbReference type="Pfam" id="PF13515"/>
    </source>
</evidence>
<evidence type="ECO:0000256" key="1">
    <source>
        <dbReference type="ARBA" id="ARBA00004141"/>
    </source>
</evidence>
<dbReference type="Pfam" id="PF13515">
    <property type="entry name" value="FUSC_2"/>
    <property type="match status" value="1"/>
</dbReference>
<accession>A0A387FQB1</accession>
<keyword evidence="3 6" id="KW-1133">Transmembrane helix</keyword>
<feature type="transmembrane region" description="Helical" evidence="6">
    <location>
        <begin position="305"/>
        <end position="321"/>
    </location>
</feature>
<dbReference type="OrthoDB" id="8345608at2"/>
<dbReference type="GO" id="GO:0016020">
    <property type="term" value="C:membrane"/>
    <property type="evidence" value="ECO:0007669"/>
    <property type="project" value="UniProtKB-SubCell"/>
</dbReference>
<dbReference type="Proteomes" id="UP000282195">
    <property type="component" value="Chromosome"/>
</dbReference>